<dbReference type="SMART" id="SM00710">
    <property type="entry name" value="PbH1"/>
    <property type="match status" value="5"/>
</dbReference>
<dbReference type="SUPFAM" id="SSF51126">
    <property type="entry name" value="Pectin lyase-like"/>
    <property type="match status" value="1"/>
</dbReference>
<dbReference type="Gene3D" id="2.160.20.10">
    <property type="entry name" value="Single-stranded right-handed beta-helix, Pectin lyase-like"/>
    <property type="match status" value="1"/>
</dbReference>
<evidence type="ECO:0000256" key="7">
    <source>
        <dbReference type="ARBA" id="ARBA00023316"/>
    </source>
</evidence>
<dbReference type="OMA" id="CISENAV"/>
<evidence type="ECO:0000256" key="6">
    <source>
        <dbReference type="ARBA" id="ARBA00023295"/>
    </source>
</evidence>
<reference evidence="12" key="1">
    <citation type="journal article" date="2018" name="Nat. Plants">
        <title>Whole-genome landscape of Medicago truncatula symbiotic genes.</title>
        <authorList>
            <person name="Pecrix Y."/>
            <person name="Staton S.E."/>
            <person name="Sallet E."/>
            <person name="Lelandais-Briere C."/>
            <person name="Moreau S."/>
            <person name="Carrere S."/>
            <person name="Blein T."/>
            <person name="Jardinaud M.F."/>
            <person name="Latrasse D."/>
            <person name="Zouine M."/>
            <person name="Zahm M."/>
            <person name="Kreplak J."/>
            <person name="Mayjonade B."/>
            <person name="Satge C."/>
            <person name="Perez M."/>
            <person name="Cauet S."/>
            <person name="Marande W."/>
            <person name="Chantry-Darmon C."/>
            <person name="Lopez-Roques C."/>
            <person name="Bouchez O."/>
            <person name="Berard A."/>
            <person name="Debelle F."/>
            <person name="Munos S."/>
            <person name="Bendahmane A."/>
            <person name="Berges H."/>
            <person name="Niebel A."/>
            <person name="Buitink J."/>
            <person name="Frugier F."/>
            <person name="Benhamed M."/>
            <person name="Crespi M."/>
            <person name="Gouzy J."/>
            <person name="Gamas P."/>
        </authorList>
    </citation>
    <scope>NUCLEOTIDE SEQUENCE [LARGE SCALE GENOMIC DNA]</scope>
    <source>
        <strain evidence="12">cv. Jemalong A17</strain>
    </source>
</reference>
<dbReference type="Gramene" id="rna434">
    <property type="protein sequence ID" value="RHN77027.1"/>
    <property type="gene ID" value="gene434"/>
</dbReference>
<dbReference type="PANTHER" id="PTHR31375">
    <property type="match status" value="1"/>
</dbReference>
<dbReference type="GO" id="GO:0004650">
    <property type="term" value="F:polygalacturonase activity"/>
    <property type="evidence" value="ECO:0007669"/>
    <property type="project" value="UniProtKB-EC"/>
</dbReference>
<dbReference type="InterPro" id="IPR012334">
    <property type="entry name" value="Pectin_lyas_fold"/>
</dbReference>
<evidence type="ECO:0000256" key="8">
    <source>
        <dbReference type="PROSITE-ProRule" id="PRU10052"/>
    </source>
</evidence>
<dbReference type="InterPro" id="IPR000743">
    <property type="entry name" value="Glyco_hydro_28"/>
</dbReference>
<dbReference type="AlphaFoldDB" id="A0A396JPR9"/>
<dbReference type="PROSITE" id="PS00502">
    <property type="entry name" value="POLYGALACTURONASE"/>
    <property type="match status" value="1"/>
</dbReference>
<evidence type="ECO:0000256" key="2">
    <source>
        <dbReference type="ARBA" id="ARBA00008834"/>
    </source>
</evidence>
<dbReference type="EMBL" id="PSQE01000001">
    <property type="protein sequence ID" value="RHN77027.1"/>
    <property type="molecule type" value="Genomic_DNA"/>
</dbReference>
<feature type="active site" evidence="8">
    <location>
        <position position="244"/>
    </location>
</feature>
<name>A0A396JPR9_MEDTR</name>
<keyword evidence="6 9" id="KW-0326">Glycosidase</keyword>
<evidence type="ECO:0000256" key="1">
    <source>
        <dbReference type="ARBA" id="ARBA00004191"/>
    </source>
</evidence>
<comment type="caution">
    <text evidence="11">The sequence shown here is derived from an EMBL/GenBank/DDBJ whole genome shotgun (WGS) entry which is preliminary data.</text>
</comment>
<comment type="subcellular location">
    <subcellularLocation>
        <location evidence="1">Secreted</location>
        <location evidence="1">Cell wall</location>
    </subcellularLocation>
</comment>
<evidence type="ECO:0000256" key="4">
    <source>
        <dbReference type="ARBA" id="ARBA00022525"/>
    </source>
</evidence>
<dbReference type="GO" id="GO:0005975">
    <property type="term" value="P:carbohydrate metabolic process"/>
    <property type="evidence" value="ECO:0007669"/>
    <property type="project" value="InterPro"/>
</dbReference>
<organism evidence="11 12">
    <name type="scientific">Medicago truncatula</name>
    <name type="common">Barrel medic</name>
    <name type="synonym">Medicago tribuloides</name>
    <dbReference type="NCBI Taxonomy" id="3880"/>
    <lineage>
        <taxon>Eukaryota</taxon>
        <taxon>Viridiplantae</taxon>
        <taxon>Streptophyta</taxon>
        <taxon>Embryophyta</taxon>
        <taxon>Tracheophyta</taxon>
        <taxon>Spermatophyta</taxon>
        <taxon>Magnoliopsida</taxon>
        <taxon>eudicotyledons</taxon>
        <taxon>Gunneridae</taxon>
        <taxon>Pentapetalae</taxon>
        <taxon>rosids</taxon>
        <taxon>fabids</taxon>
        <taxon>Fabales</taxon>
        <taxon>Fabaceae</taxon>
        <taxon>Papilionoideae</taxon>
        <taxon>50 kb inversion clade</taxon>
        <taxon>NPAAA clade</taxon>
        <taxon>Hologalegina</taxon>
        <taxon>IRL clade</taxon>
        <taxon>Trifolieae</taxon>
        <taxon>Medicago</taxon>
    </lineage>
</organism>
<feature type="signal peptide" evidence="10">
    <location>
        <begin position="1"/>
        <end position="18"/>
    </location>
</feature>
<accession>A0A396JPR9</accession>
<keyword evidence="5 9" id="KW-0378">Hydrolase</keyword>
<keyword evidence="10" id="KW-0732">Signal</keyword>
<keyword evidence="4" id="KW-0964">Secreted</keyword>
<dbReference type="EC" id="3.2.1.15" evidence="11"/>
<evidence type="ECO:0000256" key="3">
    <source>
        <dbReference type="ARBA" id="ARBA00022512"/>
    </source>
</evidence>
<gene>
    <name evidence="11" type="ORF">MtrunA17_Chr1g0150301</name>
</gene>
<evidence type="ECO:0000313" key="11">
    <source>
        <dbReference type="EMBL" id="RHN77027.1"/>
    </source>
</evidence>
<evidence type="ECO:0000256" key="5">
    <source>
        <dbReference type="ARBA" id="ARBA00022801"/>
    </source>
</evidence>
<dbReference type="Pfam" id="PF00295">
    <property type="entry name" value="Glyco_hydro_28"/>
    <property type="match status" value="1"/>
</dbReference>
<sequence length="394" mass="42474">MDLLIVCILILSIASCNSWVVNGEDTLNVIHYGAKGDGRTDDSKAFVDAFKALCGGRYGNTLVVPNGHSFFVRPTLNFSGPCYSKNINIKIMGNILAPKRSDWGRECSLMWLHFFNISGLTLDGSGVINGNGEGWESREKGIGGCPRIPTALQFDKCDGLQINGLTHINGPGAHIAVIDSQDITISHIHINSPKKSHNTDGIDLTRTIGVNIHDIQIESGDDCIAVKGGSQFVNVSNVTCGPGHGISVGSLGGHGSEEFVQHFSVKNCTFNGADSAVKIKTWPGGKGYAKHIIFEDIIINQTNYPVFIDQHYMRTPEQHQAVKISNITFSNIYGTCIGEDAVVLDCAKIGCYNITLNQINITSINRKKPASVKCKNVHGTANDIIAPHGLCVTN</sequence>
<dbReference type="GO" id="GO:0071555">
    <property type="term" value="P:cell wall organization"/>
    <property type="evidence" value="ECO:0007669"/>
    <property type="project" value="UniProtKB-KW"/>
</dbReference>
<keyword evidence="7" id="KW-0961">Cell wall biogenesis/degradation</keyword>
<evidence type="ECO:0000313" key="12">
    <source>
        <dbReference type="Proteomes" id="UP000265566"/>
    </source>
</evidence>
<dbReference type="InterPro" id="IPR011050">
    <property type="entry name" value="Pectin_lyase_fold/virulence"/>
</dbReference>
<keyword evidence="3" id="KW-0134">Cell wall</keyword>
<feature type="chain" id="PRO_5017234092" evidence="10">
    <location>
        <begin position="19"/>
        <end position="394"/>
    </location>
</feature>
<comment type="similarity">
    <text evidence="2 9">Belongs to the glycosyl hydrolase 28 family.</text>
</comment>
<dbReference type="Proteomes" id="UP000265566">
    <property type="component" value="Chromosome 1"/>
</dbReference>
<dbReference type="InterPro" id="IPR006626">
    <property type="entry name" value="PbH1"/>
</dbReference>
<protein>
    <submittedName>
        <fullName evidence="11">Putative polygalacturonase</fullName>
        <ecNumber evidence="11">3.2.1.15</ecNumber>
    </submittedName>
</protein>
<evidence type="ECO:0000256" key="10">
    <source>
        <dbReference type="SAM" id="SignalP"/>
    </source>
</evidence>
<evidence type="ECO:0000256" key="9">
    <source>
        <dbReference type="RuleBase" id="RU361169"/>
    </source>
</evidence>
<proteinExistence type="inferred from homology"/>